<feature type="compositionally biased region" description="Basic residues" evidence="1">
    <location>
        <begin position="1"/>
        <end position="13"/>
    </location>
</feature>
<feature type="region of interest" description="Disordered" evidence="1">
    <location>
        <begin position="1"/>
        <end position="40"/>
    </location>
</feature>
<protein>
    <submittedName>
        <fullName evidence="2">Uncharacterized protein</fullName>
    </submittedName>
</protein>
<proteinExistence type="predicted"/>
<dbReference type="EMBL" id="KR029601">
    <property type="protein sequence ID" value="AKH48083.1"/>
    <property type="molecule type" value="Genomic_DNA"/>
</dbReference>
<evidence type="ECO:0000313" key="2">
    <source>
        <dbReference type="EMBL" id="AKH48083.1"/>
    </source>
</evidence>
<reference evidence="2" key="2">
    <citation type="submission" date="2015-03" db="EMBL/GenBank/DDBJ databases">
        <authorList>
            <person name="Chow C.-E.T."/>
            <person name="Winget D.M."/>
            <person name="White R.A.III."/>
            <person name="Hallam S.J."/>
            <person name="Suttle C.A."/>
        </authorList>
    </citation>
    <scope>NUCLEOTIDE SEQUENCE</scope>
    <source>
        <strain evidence="2">Oxic1_6</strain>
    </source>
</reference>
<sequence>MWPRRSHRKRRSHPPSSGEVGRRPLSERGESQPSQPPSQNALAFLLAPTRSAFAFNSDL</sequence>
<organism evidence="2">
    <name type="scientific">uncultured marine virus</name>
    <dbReference type="NCBI Taxonomy" id="186617"/>
    <lineage>
        <taxon>Viruses</taxon>
        <taxon>environmental samples</taxon>
    </lineage>
</organism>
<reference evidence="2" key="1">
    <citation type="journal article" date="2015" name="Front. Microbiol.">
        <title>Combining genomic sequencing methods to explore viral diversity and reveal potential virus-host interactions.</title>
        <authorList>
            <person name="Chow C.E."/>
            <person name="Winget D.M."/>
            <person name="White R.A.III."/>
            <person name="Hallam S.J."/>
            <person name="Suttle C.A."/>
        </authorList>
    </citation>
    <scope>NUCLEOTIDE SEQUENCE</scope>
    <source>
        <strain evidence="2">Oxic1_6</strain>
    </source>
</reference>
<accession>A0A0F7L926</accession>
<evidence type="ECO:0000256" key="1">
    <source>
        <dbReference type="SAM" id="MobiDB-lite"/>
    </source>
</evidence>
<feature type="compositionally biased region" description="Polar residues" evidence="1">
    <location>
        <begin position="31"/>
        <end position="40"/>
    </location>
</feature>
<feature type="compositionally biased region" description="Basic and acidic residues" evidence="1">
    <location>
        <begin position="20"/>
        <end position="30"/>
    </location>
</feature>
<name>A0A0F7L926_9VIRU</name>